<evidence type="ECO:0000313" key="2">
    <source>
        <dbReference type="Proteomes" id="UP000326837"/>
    </source>
</evidence>
<reference evidence="2" key="1">
    <citation type="submission" date="2019-10" db="EMBL/GenBank/DDBJ databases">
        <title>Lacipirellula parvula gen. nov., sp. nov., representing a lineage of planctomycetes widespread in freshwater anoxic habitats, and description of the family Lacipirellulaceae.</title>
        <authorList>
            <person name="Dedysh S.N."/>
            <person name="Kulichevskaya I.S."/>
            <person name="Beletsky A.V."/>
            <person name="Rakitin A.L."/>
            <person name="Mardanov A.V."/>
            <person name="Ivanova A.A."/>
            <person name="Saltykova V.X."/>
            <person name="Rijpstra W.I.C."/>
            <person name="Sinninghe Damste J.S."/>
            <person name="Ravin N.V."/>
        </authorList>
    </citation>
    <scope>NUCLEOTIDE SEQUENCE [LARGE SCALE GENOMIC DNA]</scope>
    <source>
        <strain evidence="2">PX69</strain>
    </source>
</reference>
<protein>
    <submittedName>
        <fullName evidence="1">Uncharacterized protein</fullName>
    </submittedName>
</protein>
<proteinExistence type="predicted"/>
<dbReference type="AlphaFoldDB" id="A0A5K7X938"/>
<gene>
    <name evidence="1" type="ORF">PLANPX_2009</name>
</gene>
<organism evidence="1 2">
    <name type="scientific">Lacipirellula parvula</name>
    <dbReference type="NCBI Taxonomy" id="2650471"/>
    <lineage>
        <taxon>Bacteria</taxon>
        <taxon>Pseudomonadati</taxon>
        <taxon>Planctomycetota</taxon>
        <taxon>Planctomycetia</taxon>
        <taxon>Pirellulales</taxon>
        <taxon>Lacipirellulaceae</taxon>
        <taxon>Lacipirellula</taxon>
    </lineage>
</organism>
<dbReference type="KEGG" id="lpav:PLANPX_2009"/>
<dbReference type="Proteomes" id="UP000326837">
    <property type="component" value="Chromosome"/>
</dbReference>
<keyword evidence="2" id="KW-1185">Reference proteome</keyword>
<sequence length="37" mass="3735">MGIADQSVGASSAGFLNGEFQAGLTGVLGKPCRLIRL</sequence>
<name>A0A5K7X938_9BACT</name>
<evidence type="ECO:0000313" key="1">
    <source>
        <dbReference type="EMBL" id="BBO32397.1"/>
    </source>
</evidence>
<accession>A0A5K7X938</accession>
<dbReference type="EMBL" id="AP021861">
    <property type="protein sequence ID" value="BBO32397.1"/>
    <property type="molecule type" value="Genomic_DNA"/>
</dbReference>